<dbReference type="PATRIC" id="fig|229921.5.peg.3004"/>
<protein>
    <recommendedName>
        <fullName evidence="6">Major facilitator superfamily (MFS) profile domain-containing protein</fullName>
    </recommendedName>
</protein>
<proteinExistence type="predicted"/>
<feature type="transmembrane region" description="Helical" evidence="5">
    <location>
        <begin position="106"/>
        <end position="126"/>
    </location>
</feature>
<keyword evidence="4 5" id="KW-0472">Membrane</keyword>
<evidence type="ECO:0000313" key="8">
    <source>
        <dbReference type="Proteomes" id="UP000050501"/>
    </source>
</evidence>
<dbReference type="Pfam" id="PF13347">
    <property type="entry name" value="MFS_2"/>
    <property type="match status" value="1"/>
</dbReference>
<dbReference type="STRING" id="229921.ADN01_03125"/>
<organism evidence="7 8">
    <name type="scientific">Levilinea saccharolytica</name>
    <dbReference type="NCBI Taxonomy" id="229921"/>
    <lineage>
        <taxon>Bacteria</taxon>
        <taxon>Bacillati</taxon>
        <taxon>Chloroflexota</taxon>
        <taxon>Anaerolineae</taxon>
        <taxon>Anaerolineales</taxon>
        <taxon>Anaerolineaceae</taxon>
        <taxon>Levilinea</taxon>
    </lineage>
</organism>
<dbReference type="InterPro" id="IPR020846">
    <property type="entry name" value="MFS_dom"/>
</dbReference>
<dbReference type="Gene3D" id="1.20.1250.20">
    <property type="entry name" value="MFS general substrate transporter like domains"/>
    <property type="match status" value="2"/>
</dbReference>
<evidence type="ECO:0000256" key="3">
    <source>
        <dbReference type="ARBA" id="ARBA00022989"/>
    </source>
</evidence>
<dbReference type="GO" id="GO:0008643">
    <property type="term" value="P:carbohydrate transport"/>
    <property type="evidence" value="ECO:0007669"/>
    <property type="project" value="InterPro"/>
</dbReference>
<feature type="transmembrane region" description="Helical" evidence="5">
    <location>
        <begin position="243"/>
        <end position="261"/>
    </location>
</feature>
<dbReference type="Proteomes" id="UP000050501">
    <property type="component" value="Unassembled WGS sequence"/>
</dbReference>
<feature type="transmembrane region" description="Helical" evidence="5">
    <location>
        <begin position="210"/>
        <end position="231"/>
    </location>
</feature>
<evidence type="ECO:0000256" key="1">
    <source>
        <dbReference type="ARBA" id="ARBA00004651"/>
    </source>
</evidence>
<name>A0A0P6YHM8_9CHLR</name>
<evidence type="ECO:0000259" key="6">
    <source>
        <dbReference type="PROSITE" id="PS50850"/>
    </source>
</evidence>
<dbReference type="AlphaFoldDB" id="A0A0P6YHM8"/>
<evidence type="ECO:0000313" key="7">
    <source>
        <dbReference type="EMBL" id="KPL89966.1"/>
    </source>
</evidence>
<dbReference type="InterPro" id="IPR039672">
    <property type="entry name" value="MFS_2"/>
</dbReference>
<evidence type="ECO:0000256" key="2">
    <source>
        <dbReference type="ARBA" id="ARBA00022692"/>
    </source>
</evidence>
<keyword evidence="8" id="KW-1185">Reference proteome</keyword>
<dbReference type="GO" id="GO:0005886">
    <property type="term" value="C:plasma membrane"/>
    <property type="evidence" value="ECO:0007669"/>
    <property type="project" value="UniProtKB-SubCell"/>
</dbReference>
<feature type="transmembrane region" description="Helical" evidence="5">
    <location>
        <begin position="132"/>
        <end position="151"/>
    </location>
</feature>
<dbReference type="SUPFAM" id="SSF103473">
    <property type="entry name" value="MFS general substrate transporter"/>
    <property type="match status" value="1"/>
</dbReference>
<sequence length="402" mass="43914">MTAYAIFNAVNNPLMGYLSDRTKSRWGRRIPFILFGTVPYALFFAALFLAPFNGADQPVALLIWFIAALFLFETLATVVQTAYYALLPEMFSEYHDRTSVAVRMNIFMTVGLIIGAALPISLASVLGWPWMGLLLGLISAAALLFAVRGMFERQSNLSAPEVPWWQSVKATFYNRSFLTIVFAQTMRHFATAVASSGLAFYTKYSLGADPASSSMILATIFIVATLALYPWKRFLANRLEARTTLLIAYALMGVSTIPLYLAQSLLAALLTAALMGTALAGLLLMGDVTLSDVIDEDETQTGQRREGMYFGMSGFVITFAYALSSLVFGWLSTAYGYDPLASAQPESVAEGFRIFMSIPPAVGSLLAFAALWFYPLHGARLKQVKALLQAKSASADLAQPQE</sequence>
<feature type="transmembrane region" description="Helical" evidence="5">
    <location>
        <begin position="351"/>
        <end position="374"/>
    </location>
</feature>
<feature type="transmembrane region" description="Helical" evidence="5">
    <location>
        <begin position="172"/>
        <end position="190"/>
    </location>
</feature>
<keyword evidence="3 5" id="KW-1133">Transmembrane helix</keyword>
<evidence type="ECO:0000256" key="5">
    <source>
        <dbReference type="SAM" id="Phobius"/>
    </source>
</evidence>
<evidence type="ECO:0000256" key="4">
    <source>
        <dbReference type="ARBA" id="ARBA00023136"/>
    </source>
</evidence>
<dbReference type="PANTHER" id="PTHR11328:SF24">
    <property type="entry name" value="MAJOR FACILITATOR SUPERFAMILY (MFS) PROFILE DOMAIN-CONTAINING PROTEIN"/>
    <property type="match status" value="1"/>
</dbReference>
<dbReference type="PANTHER" id="PTHR11328">
    <property type="entry name" value="MAJOR FACILITATOR SUPERFAMILY DOMAIN-CONTAINING PROTEIN"/>
    <property type="match status" value="1"/>
</dbReference>
<dbReference type="InterPro" id="IPR036259">
    <property type="entry name" value="MFS_trans_sf"/>
</dbReference>
<accession>A0A0P6YHM8</accession>
<gene>
    <name evidence="7" type="ORF">ADN01_03125</name>
</gene>
<dbReference type="EMBL" id="LGCM01000014">
    <property type="protein sequence ID" value="KPL89966.1"/>
    <property type="molecule type" value="Genomic_DNA"/>
</dbReference>
<feature type="transmembrane region" description="Helical" evidence="5">
    <location>
        <begin position="307"/>
        <end position="331"/>
    </location>
</feature>
<comment type="subcellular location">
    <subcellularLocation>
        <location evidence="1">Cell membrane</location>
        <topology evidence="1">Multi-pass membrane protein</topology>
    </subcellularLocation>
</comment>
<dbReference type="PROSITE" id="PS50850">
    <property type="entry name" value="MFS"/>
    <property type="match status" value="1"/>
</dbReference>
<feature type="transmembrane region" description="Helical" evidence="5">
    <location>
        <begin position="62"/>
        <end position="86"/>
    </location>
</feature>
<feature type="transmembrane region" description="Helical" evidence="5">
    <location>
        <begin position="267"/>
        <end position="286"/>
    </location>
</feature>
<dbReference type="GO" id="GO:0015293">
    <property type="term" value="F:symporter activity"/>
    <property type="evidence" value="ECO:0007669"/>
    <property type="project" value="InterPro"/>
</dbReference>
<comment type="caution">
    <text evidence="7">The sequence shown here is derived from an EMBL/GenBank/DDBJ whole genome shotgun (WGS) entry which is preliminary data.</text>
</comment>
<reference evidence="7 8" key="1">
    <citation type="submission" date="2015-07" db="EMBL/GenBank/DDBJ databases">
        <title>Genome sequence of Levilinea saccharolytica DSM 16555.</title>
        <authorList>
            <person name="Hemp J."/>
            <person name="Ward L.M."/>
            <person name="Pace L.A."/>
            <person name="Fischer W.W."/>
        </authorList>
    </citation>
    <scope>NUCLEOTIDE SEQUENCE [LARGE SCALE GENOMIC DNA]</scope>
    <source>
        <strain evidence="7 8">KIBI-1</strain>
    </source>
</reference>
<keyword evidence="2 5" id="KW-0812">Transmembrane</keyword>
<feature type="transmembrane region" description="Helical" evidence="5">
    <location>
        <begin position="30"/>
        <end position="50"/>
    </location>
</feature>
<feature type="domain" description="Major facilitator superfamily (MFS) profile" evidence="6">
    <location>
        <begin position="1"/>
        <end position="375"/>
    </location>
</feature>